<feature type="region of interest" description="Disordered" evidence="1">
    <location>
        <begin position="181"/>
        <end position="202"/>
    </location>
</feature>
<organism evidence="2">
    <name type="scientific">Methylobacterium bullatum</name>
    <dbReference type="NCBI Taxonomy" id="570505"/>
    <lineage>
        <taxon>Bacteria</taxon>
        <taxon>Pseudomonadati</taxon>
        <taxon>Pseudomonadota</taxon>
        <taxon>Alphaproteobacteria</taxon>
        <taxon>Hyphomicrobiales</taxon>
        <taxon>Methylobacteriaceae</taxon>
        <taxon>Methylobacterium</taxon>
    </lineage>
</organism>
<proteinExistence type="predicted"/>
<dbReference type="PANTHER" id="PTHR42792:SF1">
    <property type="entry name" value="FLAGELLAR HOOK-ASSOCIATED PROTEIN 3"/>
    <property type="match status" value="1"/>
</dbReference>
<dbReference type="EMBL" id="LR743504">
    <property type="protein sequence ID" value="CAA2103236.1"/>
    <property type="molecule type" value="Genomic_DNA"/>
</dbReference>
<evidence type="ECO:0000256" key="1">
    <source>
        <dbReference type="SAM" id="MobiDB-lite"/>
    </source>
</evidence>
<accession>A0A679IWB4</accession>
<evidence type="ECO:0000313" key="2">
    <source>
        <dbReference type="EMBL" id="CAA2103236.1"/>
    </source>
</evidence>
<sequence>MTISAFTAGTYVQDRNTASLVSQKARLDALTTQLASGRTAETYGGLGTGRTTSLSAHASLSVLDGYDAAITANTTRVTVASSAVTQLSSLSGILQKSLNSSTTGTASTVAQVARNSLDAAVDALNQDVAGNYLFGGRDSDTPPVASSDAILNGVPALGLDGLKTLVSEQVAADLGPNGNGRIATSASGSTVTVSEEGTGTAGTETRANFGFKLLSAMSSNPAAITAGAKTGGTAPDVTFTVANAPAEGDRIRVAINQPDGSQTFTDLIVTANPPADATNTIPLGTAAETAAALTKKFEGQPVASIQGKASLGIAANFGTGTPASVALTVKSPPAAGDTLTFNLALRDGTTQIITLTAKANADSKSTSEFSLTGDVAANISTALSNALKETAGTTLSASSASRASQDFFAGSKTGGFAPRRVSEDGNGYAEQASTKTVIWYTGDDTSADPRATATVQIGADRKVGIGAQANEAPIRAVLAGIAQVAVQSFTSSTTGSPDVARYNAVSERARSLLTSGDGREGVQSIASDLSLAAKTMADTKTDNRTARATLQDSLDGVDTVSIEEVTAKLLALQNQLQASYQVTSMLSKLSLTNYLS</sequence>
<evidence type="ECO:0008006" key="3">
    <source>
        <dbReference type="Google" id="ProtNLM"/>
    </source>
</evidence>
<dbReference type="InterPro" id="IPR001492">
    <property type="entry name" value="Flagellin"/>
</dbReference>
<dbReference type="SUPFAM" id="SSF64518">
    <property type="entry name" value="Phase 1 flagellin"/>
    <property type="match status" value="1"/>
</dbReference>
<dbReference type="PANTHER" id="PTHR42792">
    <property type="entry name" value="FLAGELLIN"/>
    <property type="match status" value="1"/>
</dbReference>
<dbReference type="GO" id="GO:0009288">
    <property type="term" value="C:bacterial-type flagellum"/>
    <property type="evidence" value="ECO:0007669"/>
    <property type="project" value="InterPro"/>
</dbReference>
<gene>
    <name evidence="2" type="ORF">MBUL_02091</name>
</gene>
<dbReference type="GO" id="GO:0005198">
    <property type="term" value="F:structural molecule activity"/>
    <property type="evidence" value="ECO:0007669"/>
    <property type="project" value="InterPro"/>
</dbReference>
<dbReference type="AlphaFoldDB" id="A0A679IWB4"/>
<feature type="compositionally biased region" description="Low complexity" evidence="1">
    <location>
        <begin position="183"/>
        <end position="202"/>
    </location>
</feature>
<protein>
    <recommendedName>
        <fullName evidence="3">Flagellin</fullName>
    </recommendedName>
</protein>
<reference evidence="2" key="1">
    <citation type="submission" date="2019-12" db="EMBL/GenBank/DDBJ databases">
        <authorList>
            <person name="Cremers G."/>
        </authorList>
    </citation>
    <scope>NUCLEOTIDE SEQUENCE</scope>
    <source>
        <strain evidence="2">Mbul1</strain>
    </source>
</reference>
<name>A0A679IWB4_9HYPH</name>